<keyword evidence="8" id="KW-1185">Reference proteome</keyword>
<feature type="transmembrane region" description="Helical" evidence="5">
    <location>
        <begin position="269"/>
        <end position="294"/>
    </location>
</feature>
<dbReference type="AlphaFoldDB" id="A0A9P1J0K5"/>
<dbReference type="InterPro" id="IPR017452">
    <property type="entry name" value="GPCR_Rhodpsn_7TM"/>
</dbReference>
<feature type="transmembrane region" description="Helical" evidence="5">
    <location>
        <begin position="56"/>
        <end position="78"/>
    </location>
</feature>
<dbReference type="Gene3D" id="1.20.1070.10">
    <property type="entry name" value="Rhodopsin 7-helix transmembrane proteins"/>
    <property type="match status" value="1"/>
</dbReference>
<evidence type="ECO:0000256" key="2">
    <source>
        <dbReference type="ARBA" id="ARBA00022692"/>
    </source>
</evidence>
<organism evidence="7 8">
    <name type="scientific">Caenorhabditis angaria</name>
    <dbReference type="NCBI Taxonomy" id="860376"/>
    <lineage>
        <taxon>Eukaryota</taxon>
        <taxon>Metazoa</taxon>
        <taxon>Ecdysozoa</taxon>
        <taxon>Nematoda</taxon>
        <taxon>Chromadorea</taxon>
        <taxon>Rhabditida</taxon>
        <taxon>Rhabditina</taxon>
        <taxon>Rhabditomorpha</taxon>
        <taxon>Rhabditoidea</taxon>
        <taxon>Rhabditidae</taxon>
        <taxon>Peloderinae</taxon>
        <taxon>Caenorhabditis</taxon>
    </lineage>
</organism>
<keyword evidence="3 5" id="KW-1133">Transmembrane helix</keyword>
<proteinExistence type="predicted"/>
<feature type="transmembrane region" description="Helical" evidence="5">
    <location>
        <begin position="24"/>
        <end position="44"/>
    </location>
</feature>
<dbReference type="Proteomes" id="UP001152747">
    <property type="component" value="Unassembled WGS sequence"/>
</dbReference>
<evidence type="ECO:0000313" key="7">
    <source>
        <dbReference type="EMBL" id="CAI5454462.1"/>
    </source>
</evidence>
<keyword evidence="4 5" id="KW-0472">Membrane</keyword>
<name>A0A9P1J0K5_9PELO</name>
<feature type="transmembrane region" description="Helical" evidence="5">
    <location>
        <begin position="98"/>
        <end position="122"/>
    </location>
</feature>
<dbReference type="InterPro" id="IPR019427">
    <property type="entry name" value="7TM_GPCR_serpentine_rcpt_Srw"/>
</dbReference>
<protein>
    <recommendedName>
        <fullName evidence="6">G-protein coupled receptors family 1 profile domain-containing protein</fullName>
    </recommendedName>
</protein>
<dbReference type="PROSITE" id="PS50262">
    <property type="entry name" value="G_PROTEIN_RECEP_F1_2"/>
    <property type="match status" value="1"/>
</dbReference>
<dbReference type="OrthoDB" id="5864054at2759"/>
<dbReference type="CDD" id="cd14978">
    <property type="entry name" value="7tmA_FMRFamide_R-like"/>
    <property type="match status" value="1"/>
</dbReference>
<sequence>MAEDCEYFGCYILVFAAYYDEVHIPLSIGICLFGAASNVFNIIVLTRKRMRTPINVLFTGLSAAQWLLATNYLLFLILEYYRMQCVSFLWSKSFTYYRFLNVNLNTVFHTIAFATTIALAIFRYCALKFPIRANRFIYKVKPAVAVNIFIWFIVPIISLPVFFISEVKELDGEQLQYNMNCSMSGPLYDLSYQGNPTMVSAVFWTFGIVFKLLPSIILAVMTIGLIRSLKSVERRRTHWKRNQGGAQFCTSSERKAKKKLTTRPRTTRMLVIILSLCLSVEFPMGILNLCVAIFGEHFGEVVYDPLGNLMEMLTLSYSCVSFVLYCLMSNDFLSTFRALFCPWAEKNPFPLTVGGSWKGRRDDDQKSPRSCLINYTGPNSYVGTTTPVPPL</sequence>
<dbReference type="PANTHER" id="PTHR46273:SF7">
    <property type="entry name" value="G PROTEIN-COUPLED RECEPTOR EGL-6 ISOFORM B"/>
    <property type="match status" value="1"/>
</dbReference>
<evidence type="ECO:0000259" key="6">
    <source>
        <dbReference type="PROSITE" id="PS50262"/>
    </source>
</evidence>
<dbReference type="GO" id="GO:0008528">
    <property type="term" value="F:G protein-coupled peptide receptor activity"/>
    <property type="evidence" value="ECO:0007669"/>
    <property type="project" value="InterPro"/>
</dbReference>
<feature type="transmembrane region" description="Helical" evidence="5">
    <location>
        <begin position="306"/>
        <end position="327"/>
    </location>
</feature>
<evidence type="ECO:0000256" key="3">
    <source>
        <dbReference type="ARBA" id="ARBA00022989"/>
    </source>
</evidence>
<dbReference type="GO" id="GO:0005886">
    <property type="term" value="C:plasma membrane"/>
    <property type="evidence" value="ECO:0007669"/>
    <property type="project" value="TreeGrafter"/>
</dbReference>
<feature type="transmembrane region" description="Helical" evidence="5">
    <location>
        <begin position="143"/>
        <end position="164"/>
    </location>
</feature>
<comment type="subcellular location">
    <subcellularLocation>
        <location evidence="1">Membrane</location>
    </subcellularLocation>
</comment>
<feature type="domain" description="G-protein coupled receptors family 1 profile" evidence="6">
    <location>
        <begin position="37"/>
        <end position="325"/>
    </location>
</feature>
<accession>A0A9P1J0K5</accession>
<dbReference type="PANTHER" id="PTHR46273">
    <property type="entry name" value="MYOSUPPRESSIN RECEPTOR 1, ISOFORM B-RELATED"/>
    <property type="match status" value="1"/>
</dbReference>
<dbReference type="Pfam" id="PF10324">
    <property type="entry name" value="7TM_GPCR_Srw"/>
    <property type="match status" value="1"/>
</dbReference>
<evidence type="ECO:0000256" key="1">
    <source>
        <dbReference type="ARBA" id="ARBA00004370"/>
    </source>
</evidence>
<dbReference type="PRINTS" id="PR00237">
    <property type="entry name" value="GPCRRHODOPSN"/>
</dbReference>
<dbReference type="InterPro" id="IPR053219">
    <property type="entry name" value="GPCR_Dmsr-1"/>
</dbReference>
<comment type="caution">
    <text evidence="7">The sequence shown here is derived from an EMBL/GenBank/DDBJ whole genome shotgun (WGS) entry which is preliminary data.</text>
</comment>
<evidence type="ECO:0000256" key="4">
    <source>
        <dbReference type="ARBA" id="ARBA00023136"/>
    </source>
</evidence>
<keyword evidence="2 5" id="KW-0812">Transmembrane</keyword>
<dbReference type="EMBL" id="CANHGI010000006">
    <property type="protein sequence ID" value="CAI5454462.1"/>
    <property type="molecule type" value="Genomic_DNA"/>
</dbReference>
<dbReference type="SUPFAM" id="SSF81321">
    <property type="entry name" value="Family A G protein-coupled receptor-like"/>
    <property type="match status" value="1"/>
</dbReference>
<evidence type="ECO:0000256" key="5">
    <source>
        <dbReference type="SAM" id="Phobius"/>
    </source>
</evidence>
<gene>
    <name evidence="7" type="ORF">CAMP_LOCUS17099</name>
</gene>
<evidence type="ECO:0000313" key="8">
    <source>
        <dbReference type="Proteomes" id="UP001152747"/>
    </source>
</evidence>
<dbReference type="InterPro" id="IPR000276">
    <property type="entry name" value="GPCR_Rhodpsn"/>
</dbReference>
<feature type="transmembrane region" description="Helical" evidence="5">
    <location>
        <begin position="201"/>
        <end position="226"/>
    </location>
</feature>
<reference evidence="7" key="1">
    <citation type="submission" date="2022-11" db="EMBL/GenBank/DDBJ databases">
        <authorList>
            <person name="Kikuchi T."/>
        </authorList>
    </citation>
    <scope>NUCLEOTIDE SEQUENCE</scope>
    <source>
        <strain evidence="7">PS1010</strain>
    </source>
</reference>